<keyword evidence="6 13" id="KW-0548">Nucleotidyltransferase</keyword>
<proteinExistence type="inferred from homology"/>
<evidence type="ECO:0000256" key="9">
    <source>
        <dbReference type="ARBA" id="ARBA00022895"/>
    </source>
</evidence>
<keyword evidence="4 13" id="KW-0158">Chromosome</keyword>
<keyword evidence="16" id="KW-1185">Reference proteome</keyword>
<evidence type="ECO:0000256" key="2">
    <source>
        <dbReference type="ARBA" id="ARBA00012493"/>
    </source>
</evidence>
<evidence type="ECO:0000256" key="12">
    <source>
        <dbReference type="ARBA" id="ARBA00048173"/>
    </source>
</evidence>
<accession>A0A7J0F0N4</accession>
<keyword evidence="8 13" id="KW-0460">Magnesium</keyword>
<dbReference type="Gene3D" id="1.10.132.70">
    <property type="match status" value="1"/>
</dbReference>
<evidence type="ECO:0000256" key="11">
    <source>
        <dbReference type="ARBA" id="ARBA00023242"/>
    </source>
</evidence>
<keyword evidence="10 13" id="KW-0695">RNA-directed DNA polymerase</keyword>
<evidence type="ECO:0000256" key="5">
    <source>
        <dbReference type="ARBA" id="ARBA00022679"/>
    </source>
</evidence>
<dbReference type="GO" id="GO:0046872">
    <property type="term" value="F:metal ion binding"/>
    <property type="evidence" value="ECO:0007669"/>
    <property type="project" value="UniProtKB-KW"/>
</dbReference>
<evidence type="ECO:0000256" key="4">
    <source>
        <dbReference type="ARBA" id="ARBA00022454"/>
    </source>
</evidence>
<sequence length="651" mass="74683">MVSERGLPRMDRVRVPGLHVAASFWGKFYPSIVLWYQSEDSQGWIGCVSLAFTWQVLLSEHAGREGGCKAKSHIAWELNYIIPWGTMKSVKSIESTFALTLNEISSSFPGVWDKESQTSMLGKGQAKRDGKLPPDEFGCFSTSICDKTTDITDQQFEPSQSYCLKQHVVSFIWAVCRSIVPPDLLGTYCNWRILRRNISRFVQLRRFENFSLKQCMHKLKTSMFPLPSYKHSSCYLNDYVRKSTKKQSADLPRRYGLLDYVAHTMKHKLVQKLDLLVLFMSSSALGASQLLCDRKSVNVVLRDLHAVLKGFQMKEPEKSDGYLIKKSHQVVCAKKSLWVHQNLIMADQDISIDPTVFASNRSLHGVLVNQGWSRSIRKEELFFNLYEHVKHNLLQLDNKFYLQSVGIPQGSVLSSLLCSFYYGHLETNVVLPFLQKSAESAYEELCGSCNSYNTSVALQSSEVGDILPSLNIYFLDLLMISFSYQPQRSRPARFFSRLRRGFREYNCYMNEGKFGLNFDVDQISGLESNRVYTGEDGIPFLGWSGLFINCCTLEVQADYTRYMRKLIKRRMHSMDLGSTFRPIFQVERGEFEWLGLVAYARVLKRKQSRHKELLSLLRSKLIAHEEAESASSVLKSAVDDSHSSIIWKIRY</sequence>
<keyword evidence="11 13" id="KW-0539">Nucleus</keyword>
<evidence type="ECO:0000313" key="16">
    <source>
        <dbReference type="Proteomes" id="UP000585474"/>
    </source>
</evidence>
<dbReference type="EC" id="2.7.7.49" evidence="2 13"/>
<comment type="catalytic activity">
    <reaction evidence="12 13">
        <text>DNA(n) + a 2'-deoxyribonucleoside 5'-triphosphate = DNA(n+1) + diphosphate</text>
        <dbReference type="Rhea" id="RHEA:22508"/>
        <dbReference type="Rhea" id="RHEA-COMP:17339"/>
        <dbReference type="Rhea" id="RHEA-COMP:17340"/>
        <dbReference type="ChEBI" id="CHEBI:33019"/>
        <dbReference type="ChEBI" id="CHEBI:61560"/>
        <dbReference type="ChEBI" id="CHEBI:173112"/>
        <dbReference type="EC" id="2.7.7.49"/>
    </reaction>
</comment>
<protein>
    <recommendedName>
        <fullName evidence="3 13">Telomerase reverse transcriptase</fullName>
        <ecNumber evidence="2 13">2.7.7.49</ecNumber>
    </recommendedName>
    <alternativeName>
        <fullName evidence="13">Telomerase catalytic subunit</fullName>
    </alternativeName>
</protein>
<evidence type="ECO:0000256" key="13">
    <source>
        <dbReference type="RuleBase" id="RU365061"/>
    </source>
</evidence>
<evidence type="ECO:0000256" key="8">
    <source>
        <dbReference type="ARBA" id="ARBA00022842"/>
    </source>
</evidence>
<dbReference type="GO" id="GO:0000333">
    <property type="term" value="C:telomerase catalytic core complex"/>
    <property type="evidence" value="ECO:0007669"/>
    <property type="project" value="TreeGrafter"/>
</dbReference>
<name>A0A7J0F0N4_9ERIC</name>
<evidence type="ECO:0000313" key="15">
    <source>
        <dbReference type="EMBL" id="GFY92244.1"/>
    </source>
</evidence>
<dbReference type="GO" id="GO:0070034">
    <property type="term" value="F:telomerase RNA binding"/>
    <property type="evidence" value="ECO:0007669"/>
    <property type="project" value="TreeGrafter"/>
</dbReference>
<keyword evidence="7 13" id="KW-0479">Metal-binding</keyword>
<dbReference type="GO" id="GO:0000781">
    <property type="term" value="C:chromosome, telomeric region"/>
    <property type="evidence" value="ECO:0007669"/>
    <property type="project" value="UniProtKB-SubCell"/>
</dbReference>
<dbReference type="OrthoDB" id="289721at2759"/>
<dbReference type="PANTHER" id="PTHR12066:SF0">
    <property type="entry name" value="TELOMERASE REVERSE TRANSCRIPTASE"/>
    <property type="match status" value="1"/>
</dbReference>
<evidence type="ECO:0000256" key="1">
    <source>
        <dbReference type="ARBA" id="ARBA00008001"/>
    </source>
</evidence>
<dbReference type="GO" id="GO:0003720">
    <property type="term" value="F:telomerase activity"/>
    <property type="evidence" value="ECO:0007669"/>
    <property type="project" value="InterPro"/>
</dbReference>
<evidence type="ECO:0000256" key="7">
    <source>
        <dbReference type="ARBA" id="ARBA00022723"/>
    </source>
</evidence>
<dbReference type="GO" id="GO:0007004">
    <property type="term" value="P:telomere maintenance via telomerase"/>
    <property type="evidence" value="ECO:0007669"/>
    <property type="project" value="TreeGrafter"/>
</dbReference>
<dbReference type="Pfam" id="PF12009">
    <property type="entry name" value="Telomerase_RBD"/>
    <property type="match status" value="1"/>
</dbReference>
<dbReference type="Proteomes" id="UP000585474">
    <property type="component" value="Unassembled WGS sequence"/>
</dbReference>
<dbReference type="PROSITE" id="PS50878">
    <property type="entry name" value="RT_POL"/>
    <property type="match status" value="1"/>
</dbReference>
<keyword evidence="9 13" id="KW-0779">Telomere</keyword>
<evidence type="ECO:0000259" key="14">
    <source>
        <dbReference type="PROSITE" id="PS50878"/>
    </source>
</evidence>
<keyword evidence="5 13" id="KW-0808">Transferase</keyword>
<dbReference type="InterPro" id="IPR003545">
    <property type="entry name" value="Telomerase_RT"/>
</dbReference>
<gene>
    <name evidence="15" type="ORF">Acr_08g0006400</name>
</gene>
<dbReference type="Gene3D" id="1.10.357.90">
    <property type="match status" value="1"/>
</dbReference>
<comment type="similarity">
    <text evidence="1 13">Belongs to the reverse transcriptase family. Telomerase subfamily.</text>
</comment>
<comment type="caution">
    <text evidence="15">The sequence shown here is derived from an EMBL/GenBank/DDBJ whole genome shotgun (WGS) entry which is preliminary data.</text>
</comment>
<evidence type="ECO:0000256" key="3">
    <source>
        <dbReference type="ARBA" id="ARBA00016182"/>
    </source>
</evidence>
<organism evidence="15 16">
    <name type="scientific">Actinidia rufa</name>
    <dbReference type="NCBI Taxonomy" id="165716"/>
    <lineage>
        <taxon>Eukaryota</taxon>
        <taxon>Viridiplantae</taxon>
        <taxon>Streptophyta</taxon>
        <taxon>Embryophyta</taxon>
        <taxon>Tracheophyta</taxon>
        <taxon>Spermatophyta</taxon>
        <taxon>Magnoliopsida</taxon>
        <taxon>eudicotyledons</taxon>
        <taxon>Gunneridae</taxon>
        <taxon>Pentapetalae</taxon>
        <taxon>asterids</taxon>
        <taxon>Ericales</taxon>
        <taxon>Actinidiaceae</taxon>
        <taxon>Actinidia</taxon>
    </lineage>
</organism>
<dbReference type="SMART" id="SM00975">
    <property type="entry name" value="Telomerase_RBD"/>
    <property type="match status" value="1"/>
</dbReference>
<reference evidence="15 16" key="1">
    <citation type="submission" date="2019-07" db="EMBL/GenBank/DDBJ databases">
        <title>De Novo Assembly of kiwifruit Actinidia rufa.</title>
        <authorList>
            <person name="Sugita-Konishi S."/>
            <person name="Sato K."/>
            <person name="Mori E."/>
            <person name="Abe Y."/>
            <person name="Kisaki G."/>
            <person name="Hamano K."/>
            <person name="Suezawa K."/>
            <person name="Otani M."/>
            <person name="Fukuda T."/>
            <person name="Manabe T."/>
            <person name="Gomi K."/>
            <person name="Tabuchi M."/>
            <person name="Akimitsu K."/>
            <person name="Kataoka I."/>
        </authorList>
    </citation>
    <scope>NUCLEOTIDE SEQUENCE [LARGE SCALE GENOMIC DNA]</scope>
    <source>
        <strain evidence="16">cv. Fuchu</strain>
    </source>
</reference>
<dbReference type="GO" id="GO:0042162">
    <property type="term" value="F:telomeric DNA binding"/>
    <property type="evidence" value="ECO:0007669"/>
    <property type="project" value="TreeGrafter"/>
</dbReference>
<evidence type="ECO:0000256" key="6">
    <source>
        <dbReference type="ARBA" id="ARBA00022695"/>
    </source>
</evidence>
<dbReference type="PANTHER" id="PTHR12066">
    <property type="entry name" value="TELOMERASE REVERSE TRANSCRIPTASE"/>
    <property type="match status" value="1"/>
</dbReference>
<feature type="domain" description="Reverse transcriptase" evidence="14">
    <location>
        <begin position="224"/>
        <end position="545"/>
    </location>
</feature>
<comment type="subcellular location">
    <subcellularLocation>
        <location evidence="13">Nucleus</location>
    </subcellularLocation>
    <subcellularLocation>
        <location evidence="13">Chromosome</location>
        <location evidence="13">Telomere</location>
    </subcellularLocation>
</comment>
<dbReference type="EMBL" id="BJWL01000008">
    <property type="protein sequence ID" value="GFY92244.1"/>
    <property type="molecule type" value="Genomic_DNA"/>
</dbReference>
<comment type="function">
    <text evidence="13">Telomerase is a ribonucleoprotein enzyme essential for the replication of chromosome termini in most eukaryotes. It elongates telomeres. It is a reverse transcriptase that adds simple sequence repeats to chromosome ends by copying a template sequence within the RNA component of the enzyme.</text>
</comment>
<dbReference type="InterPro" id="IPR000477">
    <property type="entry name" value="RT_dom"/>
</dbReference>
<dbReference type="InterPro" id="IPR021891">
    <property type="entry name" value="Telomerase_RBD"/>
</dbReference>
<dbReference type="AlphaFoldDB" id="A0A7J0F0N4"/>
<evidence type="ECO:0000256" key="10">
    <source>
        <dbReference type="ARBA" id="ARBA00022918"/>
    </source>
</evidence>